<keyword evidence="9" id="KW-1185">Reference proteome</keyword>
<sequence>MHCFKVLRFVSLWSKVPLGSLHPSSGIVAQFDADSYSQKVNLGVNTYRDNQGNPVLLESVQKAMQIVREKNLDNEYPPIEGLQPFIQAAIKLGYGEKYYEKNGKYIAGCQVLSGTGAIRLGFELLNKFVTPGTQVFVPNPTKSLHPTIAKIAGLQSKEYRYFNPITRQVDFSGLFEDLQIAPNGSIVLFHACSHNPTGCDLDIDQWRQLLDLTKQKGILPFFDMTYQGFTSGDMDQDAQAIRMFTEAGVPIMLGQSFDKNMGLSGQRTGCLSIVCSNEREKEMVVSQLNLIARSLWSCPPVHGARIAETILNNQKIYQLWLDEVKHMAQRIKTMRQGFTKALKDLGSPHDWSHLSKQFGMYSLTGIGQLQIKELMEKYHIYLLDNGGISIAGLNDTNIKYVAMAFHEVTKNTRL</sequence>
<evidence type="ECO:0000256" key="3">
    <source>
        <dbReference type="ARBA" id="ARBA00011738"/>
    </source>
</evidence>
<dbReference type="GO" id="GO:0005739">
    <property type="term" value="C:mitochondrion"/>
    <property type="evidence" value="ECO:0007669"/>
    <property type="project" value="TreeGrafter"/>
</dbReference>
<dbReference type="OrthoDB" id="6752799at2759"/>
<reference evidence="8" key="1">
    <citation type="submission" date="2021-01" db="EMBL/GenBank/DDBJ databases">
        <authorList>
            <consortium name="Genoscope - CEA"/>
            <person name="William W."/>
        </authorList>
    </citation>
    <scope>NUCLEOTIDE SEQUENCE</scope>
</reference>
<dbReference type="GO" id="GO:0006520">
    <property type="term" value="P:amino acid metabolic process"/>
    <property type="evidence" value="ECO:0007669"/>
    <property type="project" value="InterPro"/>
</dbReference>
<evidence type="ECO:0000259" key="7">
    <source>
        <dbReference type="Pfam" id="PF00155"/>
    </source>
</evidence>
<dbReference type="CDD" id="cd00609">
    <property type="entry name" value="AAT_like"/>
    <property type="match status" value="1"/>
</dbReference>
<comment type="subunit">
    <text evidence="3">Homodimer.</text>
</comment>
<organism evidence="8 9">
    <name type="scientific">Paramecium octaurelia</name>
    <dbReference type="NCBI Taxonomy" id="43137"/>
    <lineage>
        <taxon>Eukaryota</taxon>
        <taxon>Sar</taxon>
        <taxon>Alveolata</taxon>
        <taxon>Ciliophora</taxon>
        <taxon>Intramacronucleata</taxon>
        <taxon>Oligohymenophorea</taxon>
        <taxon>Peniculida</taxon>
        <taxon>Parameciidae</taxon>
        <taxon>Paramecium</taxon>
    </lineage>
</organism>
<evidence type="ECO:0000256" key="2">
    <source>
        <dbReference type="ARBA" id="ARBA00007441"/>
    </source>
</evidence>
<dbReference type="OMA" id="GTWTHIT"/>
<evidence type="ECO:0000256" key="1">
    <source>
        <dbReference type="ARBA" id="ARBA00001933"/>
    </source>
</evidence>
<protein>
    <recommendedName>
        <fullName evidence="7">Aminotransferase class I/classII large domain-containing protein</fullName>
    </recommendedName>
</protein>
<evidence type="ECO:0000256" key="6">
    <source>
        <dbReference type="ARBA" id="ARBA00022898"/>
    </source>
</evidence>
<dbReference type="AlphaFoldDB" id="A0A8S1TH57"/>
<dbReference type="EMBL" id="CAJJDP010000024">
    <property type="protein sequence ID" value="CAD8150994.1"/>
    <property type="molecule type" value="Genomic_DNA"/>
</dbReference>
<keyword evidence="5" id="KW-0808">Transferase</keyword>
<evidence type="ECO:0000256" key="5">
    <source>
        <dbReference type="ARBA" id="ARBA00022679"/>
    </source>
</evidence>
<dbReference type="NCBIfam" id="NF006719">
    <property type="entry name" value="PRK09257.1"/>
    <property type="match status" value="1"/>
</dbReference>
<keyword evidence="6" id="KW-0663">Pyridoxal phosphate</keyword>
<evidence type="ECO:0000256" key="4">
    <source>
        <dbReference type="ARBA" id="ARBA00022576"/>
    </source>
</evidence>
<comment type="caution">
    <text evidence="8">The sequence shown here is derived from an EMBL/GenBank/DDBJ whole genome shotgun (WGS) entry which is preliminary data.</text>
</comment>
<accession>A0A8S1TH57</accession>
<evidence type="ECO:0000313" key="8">
    <source>
        <dbReference type="EMBL" id="CAD8150994.1"/>
    </source>
</evidence>
<dbReference type="PANTHER" id="PTHR11879">
    <property type="entry name" value="ASPARTATE AMINOTRANSFERASE"/>
    <property type="match status" value="1"/>
</dbReference>
<evidence type="ECO:0000313" key="9">
    <source>
        <dbReference type="Proteomes" id="UP000683925"/>
    </source>
</evidence>
<dbReference type="Proteomes" id="UP000683925">
    <property type="component" value="Unassembled WGS sequence"/>
</dbReference>
<dbReference type="Pfam" id="PF00155">
    <property type="entry name" value="Aminotran_1_2"/>
    <property type="match status" value="1"/>
</dbReference>
<feature type="domain" description="Aminotransferase class I/classII large" evidence="7">
    <location>
        <begin position="38"/>
        <end position="404"/>
    </location>
</feature>
<dbReference type="FunFam" id="3.40.640.10:FF:000066">
    <property type="entry name" value="Aspartate aminotransferase"/>
    <property type="match status" value="1"/>
</dbReference>
<dbReference type="PANTHER" id="PTHR11879:SF22">
    <property type="entry name" value="ASPARTATE AMINOTRANSFERASE, MITOCHONDRIAL"/>
    <property type="match status" value="1"/>
</dbReference>
<dbReference type="InterPro" id="IPR004839">
    <property type="entry name" value="Aminotransferase_I/II_large"/>
</dbReference>
<dbReference type="GO" id="GO:0030170">
    <property type="term" value="F:pyridoxal phosphate binding"/>
    <property type="evidence" value="ECO:0007669"/>
    <property type="project" value="InterPro"/>
</dbReference>
<keyword evidence="4" id="KW-0032">Aminotransferase</keyword>
<dbReference type="InterPro" id="IPR000796">
    <property type="entry name" value="Asp_trans"/>
</dbReference>
<gene>
    <name evidence="8" type="ORF">POCTA_138.1.T0240241</name>
</gene>
<proteinExistence type="inferred from homology"/>
<dbReference type="GO" id="GO:0004069">
    <property type="term" value="F:L-aspartate:2-oxoglutarate aminotransferase activity"/>
    <property type="evidence" value="ECO:0007669"/>
    <property type="project" value="UniProtKB-EC"/>
</dbReference>
<comment type="cofactor">
    <cofactor evidence="1">
        <name>pyridoxal 5'-phosphate</name>
        <dbReference type="ChEBI" id="CHEBI:597326"/>
    </cofactor>
</comment>
<comment type="similarity">
    <text evidence="2">Belongs to the class-I pyridoxal-phosphate-dependent aminotransferase family.</text>
</comment>
<name>A0A8S1TH57_PAROT</name>